<comment type="caution">
    <text evidence="17">The sequence shown here is derived from an EMBL/GenBank/DDBJ whole genome shotgun (WGS) entry which is preliminary data.</text>
</comment>
<keyword evidence="8 16" id="KW-0472">Membrane</keyword>
<protein>
    <recommendedName>
        <fullName evidence="12">Probable peptidoglycan glycosyltransferase FtsW</fullName>
        <ecNumber evidence="14">2.4.99.28</ecNumber>
    </recommendedName>
    <alternativeName>
        <fullName evidence="13">Cell division protein FtsW</fullName>
    </alternativeName>
    <alternativeName>
        <fullName evidence="10">Cell wall polymerase</fullName>
    </alternativeName>
    <alternativeName>
        <fullName evidence="9">Peptidoglycan polymerase</fullName>
    </alternativeName>
</protein>
<feature type="transmembrane region" description="Helical" evidence="16">
    <location>
        <begin position="12"/>
        <end position="32"/>
    </location>
</feature>
<dbReference type="GO" id="GO:0008955">
    <property type="term" value="F:peptidoglycan glycosyltransferase activity"/>
    <property type="evidence" value="ECO:0007669"/>
    <property type="project" value="UniProtKB-EC"/>
</dbReference>
<name>A0A1G2UQT0_9BACT</name>
<evidence type="ECO:0000256" key="11">
    <source>
        <dbReference type="ARBA" id="ARBA00038053"/>
    </source>
</evidence>
<evidence type="ECO:0000256" key="16">
    <source>
        <dbReference type="SAM" id="Phobius"/>
    </source>
</evidence>
<dbReference type="PANTHER" id="PTHR30474">
    <property type="entry name" value="CELL CYCLE PROTEIN"/>
    <property type="match status" value="1"/>
</dbReference>
<keyword evidence="3" id="KW-0808">Transferase</keyword>
<keyword evidence="4 16" id="KW-0812">Transmembrane</keyword>
<evidence type="ECO:0000256" key="5">
    <source>
        <dbReference type="ARBA" id="ARBA00022960"/>
    </source>
</evidence>
<dbReference type="Proteomes" id="UP000176558">
    <property type="component" value="Unassembled WGS sequence"/>
</dbReference>
<evidence type="ECO:0000256" key="2">
    <source>
        <dbReference type="ARBA" id="ARBA00022676"/>
    </source>
</evidence>
<comment type="subcellular location">
    <subcellularLocation>
        <location evidence="1">Membrane</location>
        <topology evidence="1">Multi-pass membrane protein</topology>
    </subcellularLocation>
</comment>
<evidence type="ECO:0000256" key="1">
    <source>
        <dbReference type="ARBA" id="ARBA00004141"/>
    </source>
</evidence>
<evidence type="ECO:0000256" key="14">
    <source>
        <dbReference type="ARBA" id="ARBA00044770"/>
    </source>
</evidence>
<sequence length="366" mass="39876">MGKTKVDISFLISLGILVVAGYLIFTSASLGLLSKQAVKYSNVAFNQTFFGLFLGLILCFITSRIDYKIYRRYSILIFIFSVLATLLVFIPAISISHGGASRWITLGFSTFQPSELLKIGFIIFFSAWVAKFKDKIQTFKYGFLPFIILISITGFILLSQPDTDTFLIIIFSGIAIFIAGGGKWRYIFISIIIGAFCLIALAVAKPYVMSRINTFLNPGDNSLSSGYQIQQSLIAIGSGGIFGRGFGQSIQKFNVLPEPIGDSIFAVASEEFGFLGAVFIVLLFVFFSFRGLKIATQISDPFGRLVVVGIVILIVSQAFVNIGAMVGVLPLSGITLPFVSHGGTALFMTLAEVGIILNISKNRKKN</sequence>
<dbReference type="PANTHER" id="PTHR30474:SF2">
    <property type="entry name" value="PEPTIDOGLYCAN GLYCOSYLTRANSFERASE FTSW-RELATED"/>
    <property type="match status" value="1"/>
</dbReference>
<evidence type="ECO:0000256" key="12">
    <source>
        <dbReference type="ARBA" id="ARBA00041185"/>
    </source>
</evidence>
<evidence type="ECO:0000256" key="10">
    <source>
        <dbReference type="ARBA" id="ARBA00033270"/>
    </source>
</evidence>
<evidence type="ECO:0000256" key="13">
    <source>
        <dbReference type="ARBA" id="ARBA00041418"/>
    </source>
</evidence>
<feature type="transmembrane region" description="Helical" evidence="16">
    <location>
        <begin position="44"/>
        <end position="63"/>
    </location>
</feature>
<dbReference type="EMBL" id="MHWT01000028">
    <property type="protein sequence ID" value="OHB11737.1"/>
    <property type="molecule type" value="Genomic_DNA"/>
</dbReference>
<dbReference type="GO" id="GO:0008360">
    <property type="term" value="P:regulation of cell shape"/>
    <property type="evidence" value="ECO:0007669"/>
    <property type="project" value="UniProtKB-KW"/>
</dbReference>
<evidence type="ECO:0000313" key="18">
    <source>
        <dbReference type="Proteomes" id="UP000176558"/>
    </source>
</evidence>
<feature type="transmembrane region" description="Helical" evidence="16">
    <location>
        <begin position="139"/>
        <end position="159"/>
    </location>
</feature>
<evidence type="ECO:0000256" key="9">
    <source>
        <dbReference type="ARBA" id="ARBA00032370"/>
    </source>
</evidence>
<evidence type="ECO:0000256" key="8">
    <source>
        <dbReference type="ARBA" id="ARBA00023136"/>
    </source>
</evidence>
<dbReference type="AlphaFoldDB" id="A0A1G2UQT0"/>
<evidence type="ECO:0000313" key="17">
    <source>
        <dbReference type="EMBL" id="OHB11737.1"/>
    </source>
</evidence>
<keyword evidence="5" id="KW-0133">Cell shape</keyword>
<dbReference type="InterPro" id="IPR001182">
    <property type="entry name" value="FtsW/RodA"/>
</dbReference>
<dbReference type="Pfam" id="PF01098">
    <property type="entry name" value="FTSW_RODA_SPOVE"/>
    <property type="match status" value="1"/>
</dbReference>
<feature type="transmembrane region" description="Helical" evidence="16">
    <location>
        <begin position="75"/>
        <end position="96"/>
    </location>
</feature>
<feature type="transmembrane region" description="Helical" evidence="16">
    <location>
        <begin position="116"/>
        <end position="132"/>
    </location>
</feature>
<dbReference type="GO" id="GO:0051301">
    <property type="term" value="P:cell division"/>
    <property type="evidence" value="ECO:0007669"/>
    <property type="project" value="InterPro"/>
</dbReference>
<comment type="similarity">
    <text evidence="11">Belongs to the SEDS family. FtsW subfamily.</text>
</comment>
<evidence type="ECO:0000256" key="4">
    <source>
        <dbReference type="ARBA" id="ARBA00022692"/>
    </source>
</evidence>
<evidence type="ECO:0000256" key="15">
    <source>
        <dbReference type="ARBA" id="ARBA00049902"/>
    </source>
</evidence>
<keyword evidence="2" id="KW-0328">Glycosyltransferase</keyword>
<accession>A0A1G2UQT0</accession>
<reference evidence="17 18" key="1">
    <citation type="journal article" date="2016" name="Nat. Commun.">
        <title>Thousands of microbial genomes shed light on interconnected biogeochemical processes in an aquifer system.</title>
        <authorList>
            <person name="Anantharaman K."/>
            <person name="Brown C.T."/>
            <person name="Hug L.A."/>
            <person name="Sharon I."/>
            <person name="Castelle C.J."/>
            <person name="Probst A.J."/>
            <person name="Thomas B.C."/>
            <person name="Singh A."/>
            <person name="Wilkins M.J."/>
            <person name="Karaoz U."/>
            <person name="Brodie E.L."/>
            <person name="Williams K.H."/>
            <person name="Hubbard S.S."/>
            <person name="Banfield J.F."/>
        </authorList>
    </citation>
    <scope>NUCLEOTIDE SEQUENCE [LARGE SCALE GENOMIC DNA]</scope>
</reference>
<feature type="transmembrane region" description="Helical" evidence="16">
    <location>
        <begin position="338"/>
        <end position="359"/>
    </location>
</feature>
<gene>
    <name evidence="17" type="ORF">A3G99_03180</name>
</gene>
<dbReference type="GO" id="GO:0009252">
    <property type="term" value="P:peptidoglycan biosynthetic process"/>
    <property type="evidence" value="ECO:0007669"/>
    <property type="project" value="UniProtKB-KW"/>
</dbReference>
<keyword evidence="6" id="KW-0573">Peptidoglycan synthesis</keyword>
<feature type="transmembrane region" description="Helical" evidence="16">
    <location>
        <begin position="186"/>
        <end position="208"/>
    </location>
</feature>
<dbReference type="EC" id="2.4.99.28" evidence="14"/>
<keyword evidence="7 16" id="KW-1133">Transmembrane helix</keyword>
<feature type="transmembrane region" description="Helical" evidence="16">
    <location>
        <begin position="272"/>
        <end position="292"/>
    </location>
</feature>
<dbReference type="GO" id="GO:0005886">
    <property type="term" value="C:plasma membrane"/>
    <property type="evidence" value="ECO:0007669"/>
    <property type="project" value="TreeGrafter"/>
</dbReference>
<dbReference type="GO" id="GO:0015648">
    <property type="term" value="F:lipid-linked peptidoglycan transporter activity"/>
    <property type="evidence" value="ECO:0007669"/>
    <property type="project" value="TreeGrafter"/>
</dbReference>
<organism evidence="17 18">
    <name type="scientific">Candidatus Zambryskibacteria bacterium RIFCSPLOWO2_12_FULL_39_23</name>
    <dbReference type="NCBI Taxonomy" id="1802776"/>
    <lineage>
        <taxon>Bacteria</taxon>
        <taxon>Candidatus Zambryskiibacteriota</taxon>
    </lineage>
</organism>
<evidence type="ECO:0000256" key="7">
    <source>
        <dbReference type="ARBA" id="ARBA00022989"/>
    </source>
</evidence>
<comment type="catalytic activity">
    <reaction evidence="15">
        <text>[GlcNAc-(1-&gt;4)-Mur2Ac(oyl-L-Ala-gamma-D-Glu-L-Lys-D-Ala-D-Ala)](n)-di-trans,octa-cis-undecaprenyl diphosphate + beta-D-GlcNAc-(1-&gt;4)-Mur2Ac(oyl-L-Ala-gamma-D-Glu-L-Lys-D-Ala-D-Ala)-di-trans,octa-cis-undecaprenyl diphosphate = [GlcNAc-(1-&gt;4)-Mur2Ac(oyl-L-Ala-gamma-D-Glu-L-Lys-D-Ala-D-Ala)](n+1)-di-trans,octa-cis-undecaprenyl diphosphate + di-trans,octa-cis-undecaprenyl diphosphate + H(+)</text>
        <dbReference type="Rhea" id="RHEA:23708"/>
        <dbReference type="Rhea" id="RHEA-COMP:9602"/>
        <dbReference type="Rhea" id="RHEA-COMP:9603"/>
        <dbReference type="ChEBI" id="CHEBI:15378"/>
        <dbReference type="ChEBI" id="CHEBI:58405"/>
        <dbReference type="ChEBI" id="CHEBI:60033"/>
        <dbReference type="ChEBI" id="CHEBI:78435"/>
        <dbReference type="EC" id="2.4.99.28"/>
    </reaction>
</comment>
<proteinExistence type="inferred from homology"/>
<feature type="transmembrane region" description="Helical" evidence="16">
    <location>
        <begin position="304"/>
        <end position="326"/>
    </location>
</feature>
<dbReference type="GO" id="GO:0032153">
    <property type="term" value="C:cell division site"/>
    <property type="evidence" value="ECO:0007669"/>
    <property type="project" value="TreeGrafter"/>
</dbReference>
<evidence type="ECO:0000256" key="6">
    <source>
        <dbReference type="ARBA" id="ARBA00022984"/>
    </source>
</evidence>
<evidence type="ECO:0000256" key="3">
    <source>
        <dbReference type="ARBA" id="ARBA00022679"/>
    </source>
</evidence>
<feature type="transmembrane region" description="Helical" evidence="16">
    <location>
        <begin position="165"/>
        <end position="181"/>
    </location>
</feature>